<protein>
    <submittedName>
        <fullName evidence="1">Uncharacterized protein</fullName>
    </submittedName>
</protein>
<accession>A0AAJ0DND7</accession>
<dbReference type="EMBL" id="JAWDJX010000017">
    <property type="protein sequence ID" value="KAK3053143.1"/>
    <property type="molecule type" value="Genomic_DNA"/>
</dbReference>
<proteinExistence type="predicted"/>
<name>A0AAJ0DND7_9PEZI</name>
<comment type="caution">
    <text evidence="1">The sequence shown here is derived from an EMBL/GenBank/DDBJ whole genome shotgun (WGS) entry which is preliminary data.</text>
</comment>
<organism evidence="1 2">
    <name type="scientific">Extremus antarcticus</name>
    <dbReference type="NCBI Taxonomy" id="702011"/>
    <lineage>
        <taxon>Eukaryota</taxon>
        <taxon>Fungi</taxon>
        <taxon>Dikarya</taxon>
        <taxon>Ascomycota</taxon>
        <taxon>Pezizomycotina</taxon>
        <taxon>Dothideomycetes</taxon>
        <taxon>Dothideomycetidae</taxon>
        <taxon>Mycosphaerellales</taxon>
        <taxon>Extremaceae</taxon>
        <taxon>Extremus</taxon>
    </lineage>
</organism>
<reference evidence="1" key="1">
    <citation type="submission" date="2023-04" db="EMBL/GenBank/DDBJ databases">
        <title>Black Yeasts Isolated from many extreme environments.</title>
        <authorList>
            <person name="Coleine C."/>
            <person name="Stajich J.E."/>
            <person name="Selbmann L."/>
        </authorList>
    </citation>
    <scope>NUCLEOTIDE SEQUENCE</scope>
    <source>
        <strain evidence="1">CCFEE 5312</strain>
    </source>
</reference>
<evidence type="ECO:0000313" key="1">
    <source>
        <dbReference type="EMBL" id="KAK3053143.1"/>
    </source>
</evidence>
<dbReference type="Proteomes" id="UP001271007">
    <property type="component" value="Unassembled WGS sequence"/>
</dbReference>
<evidence type="ECO:0000313" key="2">
    <source>
        <dbReference type="Proteomes" id="UP001271007"/>
    </source>
</evidence>
<sequence>MTDGPLEHTVPPTTPTPDLWFNSTFRALAHFILNDAGPWILPTVQDIPTHEDIVDALATAAQYVIDACLAGTSTLEAEAMYARWKPVRANEGSSRELPMWVLRILVADVLFDAKKCREGRHL</sequence>
<gene>
    <name evidence="1" type="ORF">LTR09_005769</name>
</gene>
<keyword evidence="2" id="KW-1185">Reference proteome</keyword>
<dbReference type="AlphaFoldDB" id="A0AAJ0DND7"/>